<dbReference type="Pfam" id="PF11964">
    <property type="entry name" value="SpoIIAA-like"/>
    <property type="match status" value="1"/>
</dbReference>
<evidence type="ECO:0008006" key="5">
    <source>
        <dbReference type="Google" id="ProtNLM"/>
    </source>
</evidence>
<sequence>MHVLSYEKKPDSQIAEIVVDGKISDEEMNAVMTAMQADLDRGGKLKLLEDIRSFQGMEPAAFFKDPRFGLSMMKGVSHVALVTDATWLRALAETFSFVSPAQIKVFERNRMDEARSWLAAAA</sequence>
<dbReference type="EMBL" id="BSPK01000034">
    <property type="protein sequence ID" value="GLS64190.1"/>
    <property type="molecule type" value="Genomic_DNA"/>
</dbReference>
<evidence type="ECO:0000313" key="2">
    <source>
        <dbReference type="EMBL" id="GLS64190.1"/>
    </source>
</evidence>
<dbReference type="InterPro" id="IPR038396">
    <property type="entry name" value="SpoIIAA-like_sf"/>
</dbReference>
<dbReference type="InterPro" id="IPR036513">
    <property type="entry name" value="STAS_dom_sf"/>
</dbReference>
<dbReference type="EMBL" id="BJZU01000020">
    <property type="protein sequence ID" value="GEP03304.1"/>
    <property type="molecule type" value="Genomic_DNA"/>
</dbReference>
<comment type="caution">
    <text evidence="1">The sequence shown here is derived from an EMBL/GenBank/DDBJ whole genome shotgun (WGS) entry which is preliminary data.</text>
</comment>
<dbReference type="Proteomes" id="UP000321960">
    <property type="component" value="Unassembled WGS sequence"/>
</dbReference>
<evidence type="ECO:0000313" key="3">
    <source>
        <dbReference type="Proteomes" id="UP000321960"/>
    </source>
</evidence>
<dbReference type="InterPro" id="IPR021866">
    <property type="entry name" value="SpoIIAA-like"/>
</dbReference>
<evidence type="ECO:0000313" key="1">
    <source>
        <dbReference type="EMBL" id="GEP03304.1"/>
    </source>
</evidence>
<dbReference type="Gene3D" id="3.40.50.10600">
    <property type="entry name" value="SpoIIaa-like domains"/>
    <property type="match status" value="1"/>
</dbReference>
<reference evidence="2" key="1">
    <citation type="journal article" date="2014" name="Int. J. Syst. Evol. Microbiol.">
        <title>Complete genome of a new Firmicutes species belonging to the dominant human colonic microbiota ('Ruminococcus bicirculans') reveals two chromosomes and a selective capacity to utilize plant glucans.</title>
        <authorList>
            <consortium name="NISC Comparative Sequencing Program"/>
            <person name="Wegmann U."/>
            <person name="Louis P."/>
            <person name="Goesmann A."/>
            <person name="Henrissat B."/>
            <person name="Duncan S.H."/>
            <person name="Flint H.J."/>
        </authorList>
    </citation>
    <scope>NUCLEOTIDE SEQUENCE</scope>
    <source>
        <strain evidence="2">NBRC 107715</strain>
    </source>
</reference>
<protein>
    <recommendedName>
        <fullName evidence="5">STAS/SEC14 domain-containing protein</fullName>
    </recommendedName>
</protein>
<reference evidence="4" key="2">
    <citation type="journal article" date="2019" name="Int. J. Syst. Evol. Microbiol.">
        <title>The Global Catalogue of Microorganisms (GCM) 10K type strain sequencing project: providing services to taxonomists for standard genome sequencing and annotation.</title>
        <authorList>
            <consortium name="The Broad Institute Genomics Platform"/>
            <consortium name="The Broad Institute Genome Sequencing Center for Infectious Disease"/>
            <person name="Wu L."/>
            <person name="Ma J."/>
        </authorList>
    </citation>
    <scope>NUCLEOTIDE SEQUENCE [LARGE SCALE GENOMIC DNA]</scope>
    <source>
        <strain evidence="4">NBRC 107715</strain>
    </source>
</reference>
<proteinExistence type="predicted"/>
<reference evidence="2" key="4">
    <citation type="submission" date="2023-01" db="EMBL/GenBank/DDBJ databases">
        <title>Draft genome sequence of Methylobacterium oxalidis strain NBRC 107715.</title>
        <authorList>
            <person name="Sun Q."/>
            <person name="Mori K."/>
        </authorList>
    </citation>
    <scope>NUCLEOTIDE SEQUENCE</scope>
    <source>
        <strain evidence="2">NBRC 107715</strain>
    </source>
</reference>
<reference evidence="1 3" key="3">
    <citation type="submission" date="2019-07" db="EMBL/GenBank/DDBJ databases">
        <title>Whole genome shotgun sequence of Methylobacterium oxalidis NBRC 107715.</title>
        <authorList>
            <person name="Hosoyama A."/>
            <person name="Uohara A."/>
            <person name="Ohji S."/>
            <person name="Ichikawa N."/>
        </authorList>
    </citation>
    <scope>NUCLEOTIDE SEQUENCE [LARGE SCALE GENOMIC DNA]</scope>
    <source>
        <strain evidence="1 3">NBRC 107715</strain>
    </source>
</reference>
<dbReference type="AlphaFoldDB" id="A0A512J013"/>
<keyword evidence="4" id="KW-1185">Reference proteome</keyword>
<accession>A0A512J013</accession>
<dbReference type="SUPFAM" id="SSF52091">
    <property type="entry name" value="SpoIIaa-like"/>
    <property type="match status" value="1"/>
</dbReference>
<organism evidence="1 3">
    <name type="scientific">Methylobacterium oxalidis</name>
    <dbReference type="NCBI Taxonomy" id="944322"/>
    <lineage>
        <taxon>Bacteria</taxon>
        <taxon>Pseudomonadati</taxon>
        <taxon>Pseudomonadota</taxon>
        <taxon>Alphaproteobacteria</taxon>
        <taxon>Hyphomicrobiales</taxon>
        <taxon>Methylobacteriaceae</taxon>
        <taxon>Methylobacterium</taxon>
    </lineage>
</organism>
<name>A0A512J013_9HYPH</name>
<gene>
    <name evidence="2" type="ORF">GCM10007888_25710</name>
    <name evidence="1" type="ORF">MOX02_13420</name>
</gene>
<evidence type="ECO:0000313" key="4">
    <source>
        <dbReference type="Proteomes" id="UP001156856"/>
    </source>
</evidence>
<dbReference type="Proteomes" id="UP001156856">
    <property type="component" value="Unassembled WGS sequence"/>
</dbReference>